<evidence type="ECO:0000256" key="12">
    <source>
        <dbReference type="ARBA" id="ARBA00023139"/>
    </source>
</evidence>
<comment type="function">
    <text evidence="1">Initiates blood coagulation by forming a complex with circulating factor VII or VIIa. The [TF:VIIa] complex activates factors IX or X by specific limited proteolysis. TF plays a role in normal hemostasis by initiating the cell-surface assembly and propagation of the coagulation protease cascade.</text>
</comment>
<evidence type="ECO:0000256" key="16">
    <source>
        <dbReference type="ARBA" id="ARBA00031171"/>
    </source>
</evidence>
<keyword evidence="15" id="KW-0449">Lipoprotein</keyword>
<dbReference type="InterPro" id="IPR013783">
    <property type="entry name" value="Ig-like_fold"/>
</dbReference>
<organism evidence="21 22">
    <name type="scientific">Pagothenia borchgrevinki</name>
    <name type="common">Bald rockcod</name>
    <name type="synonym">Trematomus borchgrevinki</name>
    <dbReference type="NCBI Taxonomy" id="8213"/>
    <lineage>
        <taxon>Eukaryota</taxon>
        <taxon>Metazoa</taxon>
        <taxon>Chordata</taxon>
        <taxon>Craniata</taxon>
        <taxon>Vertebrata</taxon>
        <taxon>Euteleostomi</taxon>
        <taxon>Actinopterygii</taxon>
        <taxon>Neopterygii</taxon>
        <taxon>Teleostei</taxon>
        <taxon>Neoteleostei</taxon>
        <taxon>Acanthomorphata</taxon>
        <taxon>Eupercaria</taxon>
        <taxon>Perciformes</taxon>
        <taxon>Notothenioidei</taxon>
        <taxon>Nototheniidae</taxon>
        <taxon>Pagothenia</taxon>
    </lineage>
</organism>
<evidence type="ECO:0000256" key="9">
    <source>
        <dbReference type="ARBA" id="ARBA00022989"/>
    </source>
</evidence>
<dbReference type="InterPro" id="IPR015373">
    <property type="entry name" value="Interferon/interleukin_rcp_dom"/>
</dbReference>
<dbReference type="GO" id="GO:0016020">
    <property type="term" value="C:membrane"/>
    <property type="evidence" value="ECO:0007669"/>
    <property type="project" value="UniProtKB-SubCell"/>
</dbReference>
<evidence type="ECO:0000256" key="7">
    <source>
        <dbReference type="ARBA" id="ARBA00022696"/>
    </source>
</evidence>
<dbReference type="Proteomes" id="UP001619887">
    <property type="component" value="Unassembled WGS sequence"/>
</dbReference>
<keyword evidence="13" id="KW-1015">Disulfide bond</keyword>
<dbReference type="GO" id="GO:0007596">
    <property type="term" value="P:blood coagulation"/>
    <property type="evidence" value="ECO:0007669"/>
    <property type="project" value="UniProtKB-KW"/>
</dbReference>
<dbReference type="AlphaFoldDB" id="A0ABD2GLL4"/>
<keyword evidence="22" id="KW-1185">Reference proteome</keyword>
<dbReference type="PRINTS" id="PR00346">
    <property type="entry name" value="TISSUEFACTOR"/>
</dbReference>
<evidence type="ECO:0000256" key="11">
    <source>
        <dbReference type="ARBA" id="ARBA00023136"/>
    </source>
</evidence>
<evidence type="ECO:0000256" key="17">
    <source>
        <dbReference type="SAM" id="Phobius"/>
    </source>
</evidence>
<evidence type="ECO:0000256" key="18">
    <source>
        <dbReference type="SAM" id="SignalP"/>
    </source>
</evidence>
<feature type="transmembrane region" description="Helical" evidence="17">
    <location>
        <begin position="244"/>
        <end position="269"/>
    </location>
</feature>
<evidence type="ECO:0000259" key="20">
    <source>
        <dbReference type="Pfam" id="PF09294"/>
    </source>
</evidence>
<evidence type="ECO:0000256" key="4">
    <source>
        <dbReference type="ARBA" id="ARBA00011184"/>
    </source>
</evidence>
<evidence type="ECO:0000256" key="6">
    <source>
        <dbReference type="ARBA" id="ARBA00022692"/>
    </source>
</evidence>
<accession>A0ABD2GLL4</accession>
<comment type="subcellular location">
    <subcellularLocation>
        <location evidence="2">Membrane</location>
        <topology evidence="2">Single-pass type I membrane protein</topology>
    </subcellularLocation>
</comment>
<evidence type="ECO:0000256" key="8">
    <source>
        <dbReference type="ARBA" id="ARBA00022729"/>
    </source>
</evidence>
<dbReference type="InterPro" id="IPR001187">
    <property type="entry name" value="Tissue_factor"/>
</dbReference>
<feature type="signal peptide" evidence="18">
    <location>
        <begin position="1"/>
        <end position="22"/>
    </location>
</feature>
<dbReference type="Pfam" id="PF09294">
    <property type="entry name" value="Interfer-bind"/>
    <property type="match status" value="1"/>
</dbReference>
<keyword evidence="12" id="KW-0564">Palmitate</keyword>
<keyword evidence="11 17" id="KW-0472">Membrane</keyword>
<dbReference type="Gene3D" id="2.60.40.10">
    <property type="entry name" value="Immunoglobulins"/>
    <property type="match status" value="2"/>
</dbReference>
<evidence type="ECO:0000256" key="3">
    <source>
        <dbReference type="ARBA" id="ARBA00009197"/>
    </source>
</evidence>
<evidence type="ECO:0000256" key="14">
    <source>
        <dbReference type="ARBA" id="ARBA00023180"/>
    </source>
</evidence>
<evidence type="ECO:0000313" key="22">
    <source>
        <dbReference type="Proteomes" id="UP001619887"/>
    </source>
</evidence>
<keyword evidence="10" id="KW-0094">Blood coagulation</keyword>
<gene>
    <name evidence="21" type="ORF">OYC64_017475</name>
</gene>
<keyword evidence="14" id="KW-0325">Glycoprotein</keyword>
<evidence type="ECO:0000256" key="13">
    <source>
        <dbReference type="ARBA" id="ARBA00023157"/>
    </source>
</evidence>
<dbReference type="SUPFAM" id="SSF49265">
    <property type="entry name" value="Fibronectin type III"/>
    <property type="match status" value="2"/>
</dbReference>
<evidence type="ECO:0000256" key="1">
    <source>
        <dbReference type="ARBA" id="ARBA00002201"/>
    </source>
</evidence>
<evidence type="ECO:0000256" key="15">
    <source>
        <dbReference type="ARBA" id="ARBA00023288"/>
    </source>
</evidence>
<keyword evidence="7" id="KW-0356">Hemostasis</keyword>
<dbReference type="PANTHER" id="PTHR20859:SF22">
    <property type="entry name" value="TISSUE FACTOR"/>
    <property type="match status" value="1"/>
</dbReference>
<comment type="similarity">
    <text evidence="3">Belongs to the tissue factor family.</text>
</comment>
<dbReference type="InterPro" id="IPR036116">
    <property type="entry name" value="FN3_sf"/>
</dbReference>
<proteinExistence type="inferred from homology"/>
<keyword evidence="8 18" id="KW-0732">Signal</keyword>
<comment type="caution">
    <text evidence="21">The sequence shown here is derived from an EMBL/GenBank/DDBJ whole genome shotgun (WGS) entry which is preliminary data.</text>
</comment>
<dbReference type="PANTHER" id="PTHR20859">
    <property type="entry name" value="INTERFERON/INTERLEUKIN RECEPTOR"/>
    <property type="match status" value="1"/>
</dbReference>
<comment type="subunit">
    <text evidence="4">Interacts with HSPE; the interaction, inhibited by heparin, promotes the generation of activated factor X and activates coagulation in the presence of activated factor VII.</text>
</comment>
<evidence type="ECO:0000256" key="2">
    <source>
        <dbReference type="ARBA" id="ARBA00004479"/>
    </source>
</evidence>
<feature type="domain" description="Interferon/interleukin receptor" evidence="20">
    <location>
        <begin position="133"/>
        <end position="232"/>
    </location>
</feature>
<dbReference type="Pfam" id="PF01108">
    <property type="entry name" value="Tissue_fac"/>
    <property type="match status" value="1"/>
</dbReference>
<feature type="chain" id="PRO_5044756190" description="Tissue factor" evidence="18">
    <location>
        <begin position="23"/>
        <end position="285"/>
    </location>
</feature>
<evidence type="ECO:0000256" key="10">
    <source>
        <dbReference type="ARBA" id="ARBA00023084"/>
    </source>
</evidence>
<protein>
    <recommendedName>
        <fullName evidence="5">Tissue factor</fullName>
    </recommendedName>
    <alternativeName>
        <fullName evidence="16">Coagulation factor III</fullName>
    </alternativeName>
</protein>
<name>A0ABD2GLL4_PAGBO</name>
<dbReference type="FunFam" id="2.60.40.10:FF:000899">
    <property type="entry name" value="Tissue factor"/>
    <property type="match status" value="1"/>
</dbReference>
<sequence>MASLRTVICLGVCLYTWTLTAAENNMPKAENLKWVSLDFKTILNWTTEESDYKYTVSVSSDDSDWSTSPDCIRMSESECDLTEHLTPYDRAYKADIQTEPDLVDYDEDYENYPHTYSDPFNPYRESKISAVDITVEAVDESRVMVNITDPLTGIHRRGKQLSLRDVLKNDLKYKISYYKSGSTGKRDIISDSSMAEVSKLDAGESYCFMAAAFIPSRPKGSQLGAWSQQLCTPQEGSILHELNLGVWVGIIFILLTVFFIIVTVTVLCCRCCRQRNSTQSSTPVF</sequence>
<keyword evidence="9 17" id="KW-1133">Transmembrane helix</keyword>
<reference evidence="21 22" key="1">
    <citation type="journal article" date="2022" name="G3 (Bethesda)">
        <title>Evaluating Illumina-, Nanopore-, and PacBio-based genome assembly strategies with the bald notothen, Trematomus borchgrevinki.</title>
        <authorList>
            <person name="Rayamajhi N."/>
            <person name="Cheng C.C."/>
            <person name="Catchen J.M."/>
        </authorList>
    </citation>
    <scope>NUCLEOTIDE SEQUENCE [LARGE SCALE GENOMIC DNA]</scope>
    <source>
        <strain evidence="21">AGRC-2024</strain>
    </source>
</reference>
<dbReference type="InterPro" id="IPR003961">
    <property type="entry name" value="FN3_dom"/>
</dbReference>
<reference evidence="21 22" key="2">
    <citation type="journal article" date="2024" name="G3 (Bethesda)">
        <title>The genome of the cryopelagic Antarctic bald notothen, Trematomus borchgrevinki.</title>
        <authorList>
            <person name="Rayamajhi N."/>
            <person name="Rivera-Colon A.G."/>
            <person name="Minhas B.F."/>
            <person name="Cheng C.C."/>
            <person name="Catchen J.M."/>
        </authorList>
    </citation>
    <scope>NUCLEOTIDE SEQUENCE [LARGE SCALE GENOMIC DNA]</scope>
    <source>
        <strain evidence="21">AGRC-2024</strain>
    </source>
</reference>
<evidence type="ECO:0000256" key="5">
    <source>
        <dbReference type="ARBA" id="ARBA00018722"/>
    </source>
</evidence>
<evidence type="ECO:0000259" key="19">
    <source>
        <dbReference type="Pfam" id="PF01108"/>
    </source>
</evidence>
<dbReference type="EMBL" id="JBIYXZ010002077">
    <property type="protein sequence ID" value="KAL3054545.1"/>
    <property type="molecule type" value="Genomic_DNA"/>
</dbReference>
<feature type="domain" description="Fibronectin type-III" evidence="19">
    <location>
        <begin position="8"/>
        <end position="100"/>
    </location>
</feature>
<dbReference type="InterPro" id="IPR050650">
    <property type="entry name" value="Type-II_Cytokine-TF_Rcpt"/>
</dbReference>
<keyword evidence="6 17" id="KW-0812">Transmembrane</keyword>
<evidence type="ECO:0000313" key="21">
    <source>
        <dbReference type="EMBL" id="KAL3054545.1"/>
    </source>
</evidence>